<reference evidence="1" key="1">
    <citation type="journal article" date="2021" name="Proc. Natl. Acad. Sci. U.S.A.">
        <title>A Catalog of Tens of Thousands of Viruses from Human Metagenomes Reveals Hidden Associations with Chronic Diseases.</title>
        <authorList>
            <person name="Tisza M.J."/>
            <person name="Buck C.B."/>
        </authorList>
    </citation>
    <scope>NUCLEOTIDE SEQUENCE</scope>
    <source>
        <strain evidence="1">CteHV32</strain>
    </source>
</reference>
<dbReference type="EMBL" id="BK015653">
    <property type="protein sequence ID" value="DAE18344.1"/>
    <property type="molecule type" value="Genomic_DNA"/>
</dbReference>
<sequence length="30" mass="3408">MKSGDTSFPDFCIRITRKLISVNGGCIYER</sequence>
<organism evidence="1">
    <name type="scientific">Siphoviridae sp. cteHV32</name>
    <dbReference type="NCBI Taxonomy" id="2825588"/>
    <lineage>
        <taxon>Viruses</taxon>
        <taxon>Duplodnaviria</taxon>
        <taxon>Heunggongvirae</taxon>
        <taxon>Uroviricota</taxon>
        <taxon>Caudoviricetes</taxon>
    </lineage>
</organism>
<name>A0A8S5QH16_9CAUD</name>
<evidence type="ECO:0000313" key="1">
    <source>
        <dbReference type="EMBL" id="DAE18344.1"/>
    </source>
</evidence>
<accession>A0A8S5QH16</accession>
<protein>
    <submittedName>
        <fullName evidence="1">Uncharacterized protein</fullName>
    </submittedName>
</protein>
<proteinExistence type="predicted"/>